<dbReference type="Proteomes" id="UP001153404">
    <property type="component" value="Unassembled WGS sequence"/>
</dbReference>
<accession>A0A9X4KQS8</accession>
<proteinExistence type="predicted"/>
<gene>
    <name evidence="2" type="ORF">OMP40_06540</name>
</gene>
<evidence type="ECO:0000256" key="1">
    <source>
        <dbReference type="SAM" id="MobiDB-lite"/>
    </source>
</evidence>
<reference evidence="2" key="1">
    <citation type="submission" date="2022-10" db="EMBL/GenBank/DDBJ databases">
        <title>Comparative genomic analysis of Cohnella hashimotonis sp. nov., isolated from the International Space Station.</title>
        <authorList>
            <person name="Simpson A."/>
            <person name="Venkateswaran K."/>
        </authorList>
    </citation>
    <scope>NUCLEOTIDE SEQUENCE</scope>
    <source>
        <strain evidence="2">DSM 28161</strain>
    </source>
</reference>
<protein>
    <submittedName>
        <fullName evidence="2">Uncharacterized protein</fullName>
    </submittedName>
</protein>
<dbReference type="EMBL" id="JAPDIA010000003">
    <property type="protein sequence ID" value="MDG0809072.1"/>
    <property type="molecule type" value="Genomic_DNA"/>
</dbReference>
<dbReference type="AlphaFoldDB" id="A0A9X4KQS8"/>
<dbReference type="RefSeq" id="WP_277530138.1">
    <property type="nucleotide sequence ID" value="NZ_JAPDIA010000003.1"/>
</dbReference>
<evidence type="ECO:0000313" key="3">
    <source>
        <dbReference type="Proteomes" id="UP001153404"/>
    </source>
</evidence>
<keyword evidence="3" id="KW-1185">Reference proteome</keyword>
<feature type="region of interest" description="Disordered" evidence="1">
    <location>
        <begin position="1"/>
        <end position="63"/>
    </location>
</feature>
<evidence type="ECO:0000313" key="2">
    <source>
        <dbReference type="EMBL" id="MDG0809072.1"/>
    </source>
</evidence>
<sequence>MSVKAFVCQMAEKSGREASATKMPERGSFGRKASANHPSSKRSSSKLSMQSSIRRDGEASNSG</sequence>
<comment type="caution">
    <text evidence="2">The sequence shown here is derived from an EMBL/GenBank/DDBJ whole genome shotgun (WGS) entry which is preliminary data.</text>
</comment>
<name>A0A9X4KQS8_9BACL</name>
<feature type="compositionally biased region" description="Basic and acidic residues" evidence="1">
    <location>
        <begin position="53"/>
        <end position="63"/>
    </location>
</feature>
<organism evidence="2 3">
    <name type="scientific">Cohnella rhizosphaerae</name>
    <dbReference type="NCBI Taxonomy" id="1457232"/>
    <lineage>
        <taxon>Bacteria</taxon>
        <taxon>Bacillati</taxon>
        <taxon>Bacillota</taxon>
        <taxon>Bacilli</taxon>
        <taxon>Bacillales</taxon>
        <taxon>Paenibacillaceae</taxon>
        <taxon>Cohnella</taxon>
    </lineage>
</organism>